<dbReference type="EMBL" id="NKCI01000034">
    <property type="protein sequence ID" value="RSL64345.1"/>
    <property type="molecule type" value="Genomic_DNA"/>
</dbReference>
<evidence type="ECO:0000313" key="1">
    <source>
        <dbReference type="EMBL" id="RSL64345.1"/>
    </source>
</evidence>
<name>A0A428QGD7_9HYPO</name>
<organism evidence="1 2">
    <name type="scientific">Fusarium duplospermum</name>
    <dbReference type="NCBI Taxonomy" id="1325734"/>
    <lineage>
        <taxon>Eukaryota</taxon>
        <taxon>Fungi</taxon>
        <taxon>Dikarya</taxon>
        <taxon>Ascomycota</taxon>
        <taxon>Pezizomycotina</taxon>
        <taxon>Sordariomycetes</taxon>
        <taxon>Hypocreomycetidae</taxon>
        <taxon>Hypocreales</taxon>
        <taxon>Nectriaceae</taxon>
        <taxon>Fusarium</taxon>
        <taxon>Fusarium solani species complex</taxon>
    </lineage>
</organism>
<sequence>MRTPCDRDLDGDDGVRAAGSPDFGHVLLTLLPQSLLEICQDGSPGGDDCAAQEIEAKGRGVPTRSGLFQYTVGETLIRSTVPFPRPMSTHVCAYTSMRAQPLLSGPS</sequence>
<gene>
    <name evidence="1" type="ORF">CEP54_004753</name>
</gene>
<dbReference type="Proteomes" id="UP000288168">
    <property type="component" value="Unassembled WGS sequence"/>
</dbReference>
<reference evidence="1 2" key="1">
    <citation type="submission" date="2017-06" db="EMBL/GenBank/DDBJ databases">
        <title>Comparative genomic analysis of Ambrosia Fusariam Clade fungi.</title>
        <authorList>
            <person name="Stajich J.E."/>
            <person name="Carrillo J."/>
            <person name="Kijimoto T."/>
            <person name="Eskalen A."/>
            <person name="O'Donnell K."/>
            <person name="Kasson M."/>
        </authorList>
    </citation>
    <scope>NUCLEOTIDE SEQUENCE [LARGE SCALE GENOMIC DNA]</scope>
    <source>
        <strain evidence="1 2">NRRL62584</strain>
    </source>
</reference>
<keyword evidence="2" id="KW-1185">Reference proteome</keyword>
<evidence type="ECO:0000313" key="2">
    <source>
        <dbReference type="Proteomes" id="UP000288168"/>
    </source>
</evidence>
<dbReference type="AlphaFoldDB" id="A0A428QGD7"/>
<accession>A0A428QGD7</accession>
<protein>
    <submittedName>
        <fullName evidence="1">Uncharacterized protein</fullName>
    </submittedName>
</protein>
<comment type="caution">
    <text evidence="1">The sequence shown here is derived from an EMBL/GenBank/DDBJ whole genome shotgun (WGS) entry which is preliminary data.</text>
</comment>
<proteinExistence type="predicted"/>